<accession>A0AAV7RX57</accession>
<reference evidence="1" key="1">
    <citation type="journal article" date="2022" name="bioRxiv">
        <title>Sequencing and chromosome-scale assembly of the giantPleurodeles waltlgenome.</title>
        <authorList>
            <person name="Brown T."/>
            <person name="Elewa A."/>
            <person name="Iarovenko S."/>
            <person name="Subramanian E."/>
            <person name="Araus A.J."/>
            <person name="Petzold A."/>
            <person name="Susuki M."/>
            <person name="Suzuki K.-i.T."/>
            <person name="Hayashi T."/>
            <person name="Toyoda A."/>
            <person name="Oliveira C."/>
            <person name="Osipova E."/>
            <person name="Leigh N.D."/>
            <person name="Simon A."/>
            <person name="Yun M.H."/>
        </authorList>
    </citation>
    <scope>NUCLEOTIDE SEQUENCE</scope>
    <source>
        <strain evidence="1">20211129_DDA</strain>
        <tissue evidence="1">Liver</tissue>
    </source>
</reference>
<name>A0AAV7RX57_PLEWA</name>
<gene>
    <name evidence="1" type="ORF">NDU88_008262</name>
</gene>
<dbReference type="AlphaFoldDB" id="A0AAV7RX57"/>
<sequence>MRITGPCTYLRLAPQPSRCSSHTLLRWTVFHRRCRPGFKGGKGADAAYNPVPLPRHCYRTPVTQASPKASAIFDAKDSGYIRLFPWLPGTDKWPRGRMSLSPPPASYVMTHAQRRRRGNGRSHGEGVAACVSLSRAKF</sequence>
<comment type="caution">
    <text evidence="1">The sequence shown here is derived from an EMBL/GenBank/DDBJ whole genome shotgun (WGS) entry which is preliminary data.</text>
</comment>
<dbReference type="EMBL" id="JANPWB010000009">
    <property type="protein sequence ID" value="KAJ1155533.1"/>
    <property type="molecule type" value="Genomic_DNA"/>
</dbReference>
<evidence type="ECO:0000313" key="2">
    <source>
        <dbReference type="Proteomes" id="UP001066276"/>
    </source>
</evidence>
<dbReference type="Proteomes" id="UP001066276">
    <property type="component" value="Chromosome 5"/>
</dbReference>
<evidence type="ECO:0000313" key="1">
    <source>
        <dbReference type="EMBL" id="KAJ1155533.1"/>
    </source>
</evidence>
<keyword evidence="2" id="KW-1185">Reference proteome</keyword>
<organism evidence="1 2">
    <name type="scientific">Pleurodeles waltl</name>
    <name type="common">Iberian ribbed newt</name>
    <dbReference type="NCBI Taxonomy" id="8319"/>
    <lineage>
        <taxon>Eukaryota</taxon>
        <taxon>Metazoa</taxon>
        <taxon>Chordata</taxon>
        <taxon>Craniata</taxon>
        <taxon>Vertebrata</taxon>
        <taxon>Euteleostomi</taxon>
        <taxon>Amphibia</taxon>
        <taxon>Batrachia</taxon>
        <taxon>Caudata</taxon>
        <taxon>Salamandroidea</taxon>
        <taxon>Salamandridae</taxon>
        <taxon>Pleurodelinae</taxon>
        <taxon>Pleurodeles</taxon>
    </lineage>
</organism>
<proteinExistence type="predicted"/>
<protein>
    <submittedName>
        <fullName evidence="1">Uncharacterized protein</fullName>
    </submittedName>
</protein>